<comment type="caution">
    <text evidence="2">The sequence shown here is derived from an EMBL/GenBank/DDBJ whole genome shotgun (WGS) entry which is preliminary data.</text>
</comment>
<keyword evidence="3" id="KW-1185">Reference proteome</keyword>
<dbReference type="EMBL" id="LXQA010253954">
    <property type="protein sequence ID" value="MCI38279.1"/>
    <property type="molecule type" value="Genomic_DNA"/>
</dbReference>
<name>A0A392RPN6_9FABA</name>
<reference evidence="2 3" key="1">
    <citation type="journal article" date="2018" name="Front. Plant Sci.">
        <title>Red Clover (Trifolium pratense) and Zigzag Clover (T. medium) - A Picture of Genomic Similarities and Differences.</title>
        <authorList>
            <person name="Dluhosova J."/>
            <person name="Istvanek J."/>
            <person name="Nedelnik J."/>
            <person name="Repkova J."/>
        </authorList>
    </citation>
    <scope>NUCLEOTIDE SEQUENCE [LARGE SCALE GENOMIC DNA]</scope>
    <source>
        <strain evidence="3">cv. 10/8</strain>
        <tissue evidence="2">Leaf</tissue>
    </source>
</reference>
<evidence type="ECO:0000313" key="2">
    <source>
        <dbReference type="EMBL" id="MCI38279.1"/>
    </source>
</evidence>
<evidence type="ECO:0000256" key="1">
    <source>
        <dbReference type="SAM" id="MobiDB-lite"/>
    </source>
</evidence>
<evidence type="ECO:0000313" key="3">
    <source>
        <dbReference type="Proteomes" id="UP000265520"/>
    </source>
</evidence>
<feature type="non-terminal residue" evidence="2">
    <location>
        <position position="1"/>
    </location>
</feature>
<proteinExistence type="predicted"/>
<dbReference type="AlphaFoldDB" id="A0A392RPN6"/>
<protein>
    <submittedName>
        <fullName evidence="2">Uncharacterized protein</fullName>
    </submittedName>
</protein>
<sequence>AEAEEIEDEGVHGKVDAGEGVAEGGIEEKCE</sequence>
<organism evidence="2 3">
    <name type="scientific">Trifolium medium</name>
    <dbReference type="NCBI Taxonomy" id="97028"/>
    <lineage>
        <taxon>Eukaryota</taxon>
        <taxon>Viridiplantae</taxon>
        <taxon>Streptophyta</taxon>
        <taxon>Embryophyta</taxon>
        <taxon>Tracheophyta</taxon>
        <taxon>Spermatophyta</taxon>
        <taxon>Magnoliopsida</taxon>
        <taxon>eudicotyledons</taxon>
        <taxon>Gunneridae</taxon>
        <taxon>Pentapetalae</taxon>
        <taxon>rosids</taxon>
        <taxon>fabids</taxon>
        <taxon>Fabales</taxon>
        <taxon>Fabaceae</taxon>
        <taxon>Papilionoideae</taxon>
        <taxon>50 kb inversion clade</taxon>
        <taxon>NPAAA clade</taxon>
        <taxon>Hologalegina</taxon>
        <taxon>IRL clade</taxon>
        <taxon>Trifolieae</taxon>
        <taxon>Trifolium</taxon>
    </lineage>
</organism>
<dbReference type="Proteomes" id="UP000265520">
    <property type="component" value="Unassembled WGS sequence"/>
</dbReference>
<feature type="region of interest" description="Disordered" evidence="1">
    <location>
        <begin position="1"/>
        <end position="31"/>
    </location>
</feature>
<accession>A0A392RPN6</accession>